<protein>
    <recommendedName>
        <fullName evidence="4">CHL4 family chromosome segregation protein</fullName>
    </recommendedName>
</protein>
<gene>
    <name evidence="2" type="ORF">AJ79_06063</name>
</gene>
<evidence type="ECO:0000313" key="2">
    <source>
        <dbReference type="EMBL" id="PGH08276.1"/>
    </source>
</evidence>
<organism evidence="2 3">
    <name type="scientific">Helicocarpus griseus UAMH5409</name>
    <dbReference type="NCBI Taxonomy" id="1447875"/>
    <lineage>
        <taxon>Eukaryota</taxon>
        <taxon>Fungi</taxon>
        <taxon>Dikarya</taxon>
        <taxon>Ascomycota</taxon>
        <taxon>Pezizomycotina</taxon>
        <taxon>Eurotiomycetes</taxon>
        <taxon>Eurotiomycetidae</taxon>
        <taxon>Onygenales</taxon>
        <taxon>Ajellomycetaceae</taxon>
        <taxon>Helicocarpus</taxon>
    </lineage>
</organism>
<dbReference type="EMBL" id="PDNB01000103">
    <property type="protein sequence ID" value="PGH08276.1"/>
    <property type="molecule type" value="Genomic_DNA"/>
</dbReference>
<evidence type="ECO:0008006" key="4">
    <source>
        <dbReference type="Google" id="ProtNLM"/>
    </source>
</evidence>
<dbReference type="AlphaFoldDB" id="A0A2B7XGL5"/>
<feature type="compositionally biased region" description="Polar residues" evidence="1">
    <location>
        <begin position="359"/>
        <end position="368"/>
    </location>
</feature>
<sequence>MARRTAVRAPTAASLHDSLRIPSSTFSLIKTFGKLSRSSLLELVLQWLDENNIKIFPPYLGPNSVANFEEDEEDLNAYPPAESVEELRRIYEELRDRKGGKREVIDRILEGDWRHGISLQQLATVDMRYIEDHPVGQRWTALQLVPRKADSTSPKGDISTPIPRFHASTILRSIQREISSLVKAHYHAYRSKTLPLTFVRIFVVDSPYQQPRQSPYIYTDSSRIIYFAFPDSTPYIYSSQLSSSSPGAKAAGSTMASTLTTDTRTLRRLVKDAIPKALSKPQERYILKPTSLTAKSLHTLLSLRGPGRTNSANGAFTVFADAVVEGCPLDPRLPQSTTPANNNPTKTDGIAGYAETGKENTPLQQQGKSHVHNTAAGRKKTPFQSSSSTMDTESIQATKKRKLAISSRFGTAGKHQKSIPFPATTTPIPLPKAANEPTTSTAPVPVPALDRLEIHLQDPPIPPTDQEEEEDNGDDEEEDTKSSTLSLTFSGSNVIAGLRQLAELGVVDPTRMPSWMAGEDGVSVAVVRRGRRKGGNV</sequence>
<reference evidence="2 3" key="1">
    <citation type="submission" date="2017-10" db="EMBL/GenBank/DDBJ databases">
        <title>Comparative genomics in systemic dimorphic fungi from Ajellomycetaceae.</title>
        <authorList>
            <person name="Munoz J.F."/>
            <person name="Mcewen J.G."/>
            <person name="Clay O.K."/>
            <person name="Cuomo C.A."/>
        </authorList>
    </citation>
    <scope>NUCLEOTIDE SEQUENCE [LARGE SCALE GENOMIC DNA]</scope>
    <source>
        <strain evidence="2 3">UAMH5409</strain>
    </source>
</reference>
<feature type="compositionally biased region" description="Acidic residues" evidence="1">
    <location>
        <begin position="465"/>
        <end position="479"/>
    </location>
</feature>
<keyword evidence="3" id="KW-1185">Reference proteome</keyword>
<dbReference type="OrthoDB" id="6585699at2759"/>
<feature type="region of interest" description="Disordered" evidence="1">
    <location>
        <begin position="456"/>
        <end position="487"/>
    </location>
</feature>
<feature type="region of interest" description="Disordered" evidence="1">
    <location>
        <begin position="331"/>
        <end position="444"/>
    </location>
</feature>
<evidence type="ECO:0000313" key="3">
    <source>
        <dbReference type="Proteomes" id="UP000223968"/>
    </source>
</evidence>
<dbReference type="GO" id="GO:0007059">
    <property type="term" value="P:chromosome segregation"/>
    <property type="evidence" value="ECO:0007669"/>
    <property type="project" value="InterPro"/>
</dbReference>
<accession>A0A2B7XGL5</accession>
<feature type="compositionally biased region" description="Polar residues" evidence="1">
    <location>
        <begin position="382"/>
        <end position="397"/>
    </location>
</feature>
<dbReference type="InterPro" id="IPR007902">
    <property type="entry name" value="Chl4/mis15/CENP-N"/>
</dbReference>
<name>A0A2B7XGL5_9EURO</name>
<dbReference type="Proteomes" id="UP000223968">
    <property type="component" value="Unassembled WGS sequence"/>
</dbReference>
<proteinExistence type="predicted"/>
<dbReference type="STRING" id="1447875.A0A2B7XGL5"/>
<comment type="caution">
    <text evidence="2">The sequence shown here is derived from an EMBL/GenBank/DDBJ whole genome shotgun (WGS) entry which is preliminary data.</text>
</comment>
<evidence type="ECO:0000256" key="1">
    <source>
        <dbReference type="SAM" id="MobiDB-lite"/>
    </source>
</evidence>
<dbReference type="Gene3D" id="3.10.20.720">
    <property type="match status" value="1"/>
</dbReference>
<feature type="compositionally biased region" description="Polar residues" evidence="1">
    <location>
        <begin position="334"/>
        <end position="346"/>
    </location>
</feature>
<dbReference type="Pfam" id="PF05238">
    <property type="entry name" value="CENP-N"/>
    <property type="match status" value="1"/>
</dbReference>
<dbReference type="GO" id="GO:0034080">
    <property type="term" value="P:CENP-A containing chromatin assembly"/>
    <property type="evidence" value="ECO:0007669"/>
    <property type="project" value="InterPro"/>
</dbReference>